<feature type="coiled-coil region" evidence="1">
    <location>
        <begin position="35"/>
        <end position="69"/>
    </location>
</feature>
<keyword evidence="1" id="KW-0175">Coiled coil</keyword>
<dbReference type="InterPro" id="IPR021522">
    <property type="entry name" value="MctB"/>
</dbReference>
<dbReference type="RefSeq" id="WP_143003113.1">
    <property type="nucleotide sequence ID" value="NZ_FMUS01000026.1"/>
</dbReference>
<evidence type="ECO:0000313" key="3">
    <source>
        <dbReference type="EMBL" id="SCY98900.1"/>
    </source>
</evidence>
<dbReference type="Pfam" id="PF11382">
    <property type="entry name" value="MctB"/>
    <property type="match status" value="1"/>
</dbReference>
<accession>A0A1G5KFR5</accession>
<sequence>MVSMKYYIVTIAALFVALGTGILIGVNLNESDFYLRQQQLLLEGIETKFNELQVERESYMTEIDGLIREKEKNSAFIDNLYKEIIKQRLVGYNIAIIKTTDIFYYDDVPILLEEAGANIAIEITYKDRIFNYSEEEKLELYEIFNIYDYNELIAAINDQVVNFLTFGKESEFLTYLIENQWIGYTGNKAILEDSPIHYVVIAGGSLSKEAKTVEEIDLDIINKCKKNVIPVVGIERIDAGYSYIPYYKKEKISTVDNINTIMGKVSLVYIITGINGHFGEGEYSENLIPSLIEY</sequence>
<dbReference type="AlphaFoldDB" id="A0A1G5KFR5"/>
<dbReference type="EMBL" id="FMUS01000026">
    <property type="protein sequence ID" value="SCY98900.1"/>
    <property type="molecule type" value="Genomic_DNA"/>
</dbReference>
<organism evidence="3 4">
    <name type="scientific">Alkaliphilus peptidifermentans DSM 18978</name>
    <dbReference type="NCBI Taxonomy" id="1120976"/>
    <lineage>
        <taxon>Bacteria</taxon>
        <taxon>Bacillati</taxon>
        <taxon>Bacillota</taxon>
        <taxon>Clostridia</taxon>
        <taxon>Peptostreptococcales</taxon>
        <taxon>Natronincolaceae</taxon>
        <taxon>Alkaliphilus</taxon>
    </lineage>
</organism>
<keyword evidence="2" id="KW-0472">Membrane</keyword>
<dbReference type="STRING" id="1120976.SAMN03080606_03425"/>
<evidence type="ECO:0000256" key="2">
    <source>
        <dbReference type="SAM" id="Phobius"/>
    </source>
</evidence>
<keyword evidence="2" id="KW-1133">Transmembrane helix</keyword>
<dbReference type="Proteomes" id="UP000198636">
    <property type="component" value="Unassembled WGS sequence"/>
</dbReference>
<evidence type="ECO:0000313" key="4">
    <source>
        <dbReference type="Proteomes" id="UP000198636"/>
    </source>
</evidence>
<evidence type="ECO:0000256" key="1">
    <source>
        <dbReference type="SAM" id="Coils"/>
    </source>
</evidence>
<keyword evidence="4" id="KW-1185">Reference proteome</keyword>
<proteinExistence type="predicted"/>
<keyword evidence="2" id="KW-0812">Transmembrane</keyword>
<reference evidence="3 4" key="1">
    <citation type="submission" date="2016-10" db="EMBL/GenBank/DDBJ databases">
        <authorList>
            <person name="de Groot N.N."/>
        </authorList>
    </citation>
    <scope>NUCLEOTIDE SEQUENCE [LARGE SCALE GENOMIC DNA]</scope>
    <source>
        <strain evidence="3 4">DSM 18978</strain>
    </source>
</reference>
<dbReference type="GO" id="GO:0016020">
    <property type="term" value="C:membrane"/>
    <property type="evidence" value="ECO:0007669"/>
    <property type="project" value="InterPro"/>
</dbReference>
<name>A0A1G5KFR5_9FIRM</name>
<dbReference type="GO" id="GO:0055070">
    <property type="term" value="P:copper ion homeostasis"/>
    <property type="evidence" value="ECO:0007669"/>
    <property type="project" value="InterPro"/>
</dbReference>
<protein>
    <submittedName>
        <fullName evidence="3">Copper transport outer membrane protein, MctB</fullName>
    </submittedName>
</protein>
<feature type="transmembrane region" description="Helical" evidence="2">
    <location>
        <begin position="6"/>
        <end position="28"/>
    </location>
</feature>
<gene>
    <name evidence="3" type="ORF">SAMN03080606_03425</name>
</gene>
<dbReference type="OrthoDB" id="2382049at2"/>